<dbReference type="SMART" id="SM00479">
    <property type="entry name" value="EXOIII"/>
    <property type="match status" value="1"/>
</dbReference>
<evidence type="ECO:0000313" key="7">
    <source>
        <dbReference type="Proteomes" id="UP000292544"/>
    </source>
</evidence>
<comment type="caution">
    <text evidence="6">The sequence shown here is derived from an EMBL/GenBank/DDBJ whole genome shotgun (WGS) entry which is preliminary data.</text>
</comment>
<dbReference type="EMBL" id="SHLY01000007">
    <property type="protein sequence ID" value="TAA41824.1"/>
    <property type="molecule type" value="Genomic_DNA"/>
</dbReference>
<dbReference type="RefSeq" id="WP_130567714.1">
    <property type="nucleotide sequence ID" value="NZ_SHLY01000007.1"/>
</dbReference>
<evidence type="ECO:0000256" key="2">
    <source>
        <dbReference type="ARBA" id="ARBA00022722"/>
    </source>
</evidence>
<dbReference type="InterPro" id="IPR036397">
    <property type="entry name" value="RNaseH_sf"/>
</dbReference>
<organism evidence="6 7">
    <name type="scientific">Corallincola spongiicola</name>
    <dbReference type="NCBI Taxonomy" id="2520508"/>
    <lineage>
        <taxon>Bacteria</taxon>
        <taxon>Pseudomonadati</taxon>
        <taxon>Pseudomonadota</taxon>
        <taxon>Gammaproteobacteria</taxon>
        <taxon>Alteromonadales</taxon>
        <taxon>Psychromonadaceae</taxon>
        <taxon>Corallincola</taxon>
    </lineage>
</organism>
<reference evidence="7" key="1">
    <citation type="submission" date="2019-02" db="EMBL/GenBank/DDBJ databases">
        <title>Draft genome sequence of Muricauda sp. 176CP4-71.</title>
        <authorList>
            <person name="Park J.-S."/>
        </authorList>
    </citation>
    <scope>NUCLEOTIDE SEQUENCE [LARGE SCALE GENOMIC DNA]</scope>
    <source>
        <strain evidence="7">176GS2-150</strain>
    </source>
</reference>
<keyword evidence="3 6" id="KW-0378">Hydrolase</keyword>
<accession>A0ABY1WLL4</accession>
<keyword evidence="3 6" id="KW-0269">Exonuclease</keyword>
<dbReference type="InterPro" id="IPR012337">
    <property type="entry name" value="RNaseH-like_sf"/>
</dbReference>
<keyword evidence="2" id="KW-0540">Nuclease</keyword>
<gene>
    <name evidence="6" type="ORF">EXY25_16450</name>
</gene>
<dbReference type="Gene3D" id="3.30.420.10">
    <property type="entry name" value="Ribonuclease H-like superfamily/Ribonuclease H"/>
    <property type="match status" value="1"/>
</dbReference>
<evidence type="ECO:0000259" key="5">
    <source>
        <dbReference type="SMART" id="SM00479"/>
    </source>
</evidence>
<name>A0ABY1WLL4_9GAMM</name>
<dbReference type="PANTHER" id="PTHR30231:SF37">
    <property type="entry name" value="EXODEOXYRIBONUCLEASE 10"/>
    <property type="match status" value="1"/>
</dbReference>
<evidence type="ECO:0000256" key="3">
    <source>
        <dbReference type="ARBA" id="ARBA00022839"/>
    </source>
</evidence>
<evidence type="ECO:0000256" key="4">
    <source>
        <dbReference type="ARBA" id="ARBA00049244"/>
    </source>
</evidence>
<comment type="catalytic activity">
    <reaction evidence="4">
        <text>DNA(n) + a 2'-deoxyribonucleoside 5'-triphosphate = DNA(n+1) + diphosphate</text>
        <dbReference type="Rhea" id="RHEA:22508"/>
        <dbReference type="Rhea" id="RHEA-COMP:17339"/>
        <dbReference type="Rhea" id="RHEA-COMP:17340"/>
        <dbReference type="ChEBI" id="CHEBI:33019"/>
        <dbReference type="ChEBI" id="CHEBI:61560"/>
        <dbReference type="ChEBI" id="CHEBI:173112"/>
        <dbReference type="EC" id="2.7.7.7"/>
    </reaction>
</comment>
<evidence type="ECO:0000256" key="1">
    <source>
        <dbReference type="ARBA" id="ARBA00012417"/>
    </source>
</evidence>
<dbReference type="Proteomes" id="UP000292544">
    <property type="component" value="Unassembled WGS sequence"/>
</dbReference>
<proteinExistence type="predicted"/>
<dbReference type="NCBIfam" id="TIGR00573">
    <property type="entry name" value="dnaq"/>
    <property type="match status" value="1"/>
</dbReference>
<feature type="domain" description="Exonuclease" evidence="5">
    <location>
        <begin position="9"/>
        <end position="176"/>
    </location>
</feature>
<keyword evidence="7" id="KW-1185">Reference proteome</keyword>
<dbReference type="EC" id="2.7.7.7" evidence="1"/>
<sequence length="207" mass="23076">MSTSAPANTVIVLDFETTGLSPNQGDRAIEIGAVMLEKGQPVARFQELMNPGFRISRFIEDYTGISNQMLKDAAPCEEVMTRFYNFIGGHNLVAHNASFDQRFLDAEFAQIGCSYSGEFSCSMLLSRRLFPDAPNHKLGSLVAYKNIANDGVFHRALADSEMTAKLWNCLLEELQQSYQLHTPSFKLMQQICSKSKAAVPKFLHAQN</sequence>
<dbReference type="GO" id="GO:0004527">
    <property type="term" value="F:exonuclease activity"/>
    <property type="evidence" value="ECO:0007669"/>
    <property type="project" value="UniProtKB-KW"/>
</dbReference>
<dbReference type="InterPro" id="IPR013520">
    <property type="entry name" value="Ribonucl_H"/>
</dbReference>
<dbReference type="PANTHER" id="PTHR30231">
    <property type="entry name" value="DNA POLYMERASE III SUBUNIT EPSILON"/>
    <property type="match status" value="1"/>
</dbReference>
<dbReference type="InterPro" id="IPR006054">
    <property type="entry name" value="DnaQ"/>
</dbReference>
<protein>
    <recommendedName>
        <fullName evidence="1">DNA-directed DNA polymerase</fullName>
        <ecNumber evidence="1">2.7.7.7</ecNumber>
    </recommendedName>
</protein>
<dbReference type="SUPFAM" id="SSF53098">
    <property type="entry name" value="Ribonuclease H-like"/>
    <property type="match status" value="1"/>
</dbReference>
<dbReference type="Pfam" id="PF00929">
    <property type="entry name" value="RNase_T"/>
    <property type="match status" value="1"/>
</dbReference>
<evidence type="ECO:0000313" key="6">
    <source>
        <dbReference type="EMBL" id="TAA41824.1"/>
    </source>
</evidence>
<dbReference type="CDD" id="cd06127">
    <property type="entry name" value="DEDDh"/>
    <property type="match status" value="1"/>
</dbReference>